<dbReference type="Gene3D" id="1.10.10.10">
    <property type="entry name" value="Winged helix-like DNA-binding domain superfamily/Winged helix DNA-binding domain"/>
    <property type="match status" value="1"/>
</dbReference>
<keyword evidence="6" id="KW-1185">Reference proteome</keyword>
<keyword evidence="3" id="KW-0804">Transcription</keyword>
<dbReference type="CDD" id="cd07377">
    <property type="entry name" value="WHTH_GntR"/>
    <property type="match status" value="1"/>
</dbReference>
<evidence type="ECO:0000256" key="2">
    <source>
        <dbReference type="ARBA" id="ARBA00023125"/>
    </source>
</evidence>
<evidence type="ECO:0000313" key="6">
    <source>
        <dbReference type="Proteomes" id="UP001165641"/>
    </source>
</evidence>
<dbReference type="InterPro" id="IPR011711">
    <property type="entry name" value="GntR_C"/>
</dbReference>
<dbReference type="RefSeq" id="WP_271889324.1">
    <property type="nucleotide sequence ID" value="NZ_JAQBIE010000014.1"/>
</dbReference>
<evidence type="ECO:0000256" key="1">
    <source>
        <dbReference type="ARBA" id="ARBA00023015"/>
    </source>
</evidence>
<keyword evidence="1" id="KW-0805">Transcription regulation</keyword>
<dbReference type="PANTHER" id="PTHR43537:SF24">
    <property type="entry name" value="GLUCONATE OPERON TRANSCRIPTIONAL REPRESSOR"/>
    <property type="match status" value="1"/>
</dbReference>
<dbReference type="SMART" id="SM00895">
    <property type="entry name" value="FCD"/>
    <property type="match status" value="1"/>
</dbReference>
<dbReference type="PANTHER" id="PTHR43537">
    <property type="entry name" value="TRANSCRIPTIONAL REGULATOR, GNTR FAMILY"/>
    <property type="match status" value="1"/>
</dbReference>
<gene>
    <name evidence="5" type="ORF">PAF17_11925</name>
</gene>
<dbReference type="Gene3D" id="1.20.120.530">
    <property type="entry name" value="GntR ligand-binding domain-like"/>
    <property type="match status" value="1"/>
</dbReference>
<dbReference type="Pfam" id="PF07729">
    <property type="entry name" value="FCD"/>
    <property type="match status" value="1"/>
</dbReference>
<dbReference type="PRINTS" id="PR00035">
    <property type="entry name" value="HTHGNTR"/>
</dbReference>
<evidence type="ECO:0000313" key="5">
    <source>
        <dbReference type="EMBL" id="MDB6178203.1"/>
    </source>
</evidence>
<dbReference type="EMBL" id="JAQBIE010000014">
    <property type="protein sequence ID" value="MDB6178203.1"/>
    <property type="molecule type" value="Genomic_DNA"/>
</dbReference>
<proteinExistence type="predicted"/>
<dbReference type="PROSITE" id="PS50949">
    <property type="entry name" value="HTH_GNTR"/>
    <property type="match status" value="1"/>
</dbReference>
<dbReference type="Pfam" id="PF00392">
    <property type="entry name" value="GntR"/>
    <property type="match status" value="1"/>
</dbReference>
<organism evidence="5 6">
    <name type="scientific">Paracoccus onchidii</name>
    <dbReference type="NCBI Taxonomy" id="3017813"/>
    <lineage>
        <taxon>Bacteria</taxon>
        <taxon>Pseudomonadati</taxon>
        <taxon>Pseudomonadota</taxon>
        <taxon>Alphaproteobacteria</taxon>
        <taxon>Rhodobacterales</taxon>
        <taxon>Paracoccaceae</taxon>
        <taxon>Paracoccus</taxon>
    </lineage>
</organism>
<feature type="domain" description="HTH gntR-type" evidence="4">
    <location>
        <begin position="7"/>
        <end position="74"/>
    </location>
</feature>
<name>A0ABT4ZFT8_9RHOB</name>
<dbReference type="InterPro" id="IPR036388">
    <property type="entry name" value="WH-like_DNA-bd_sf"/>
</dbReference>
<evidence type="ECO:0000259" key="4">
    <source>
        <dbReference type="PROSITE" id="PS50949"/>
    </source>
</evidence>
<sequence>MTEKLKISRTDDAYERLRAEIRTNSLSPGYQAPEAEYAMRLGMSRTPVREALIRLEAEGLVELKPRRGARVLPIKAEDMQEIYELLKAIEPEAAAELAQRGLEDADRRALQKALDGMRVALAAKDLDAWAKADDQYHVSLLEAAGNQRRKAFVMHLYDQAHRARIITLRLREMPEKSTEEHAQILDLLCRGEADKVRVVFREHRERAARELLGILDTFRLQQL</sequence>
<dbReference type="InterPro" id="IPR036390">
    <property type="entry name" value="WH_DNA-bd_sf"/>
</dbReference>
<dbReference type="InterPro" id="IPR000524">
    <property type="entry name" value="Tscrpt_reg_HTH_GntR"/>
</dbReference>
<dbReference type="InterPro" id="IPR008920">
    <property type="entry name" value="TF_FadR/GntR_C"/>
</dbReference>
<dbReference type="SUPFAM" id="SSF48008">
    <property type="entry name" value="GntR ligand-binding domain-like"/>
    <property type="match status" value="1"/>
</dbReference>
<dbReference type="SUPFAM" id="SSF46785">
    <property type="entry name" value="Winged helix' DNA-binding domain"/>
    <property type="match status" value="1"/>
</dbReference>
<accession>A0ABT4ZFT8</accession>
<protein>
    <submittedName>
        <fullName evidence="5">GntR family transcriptional regulator</fullName>
    </submittedName>
</protein>
<evidence type="ECO:0000256" key="3">
    <source>
        <dbReference type="ARBA" id="ARBA00023163"/>
    </source>
</evidence>
<reference evidence="5" key="1">
    <citation type="submission" date="2022-12" db="EMBL/GenBank/DDBJ databases">
        <title>Paracoccus onchidii sp. nov., isolated from a marine invertebrate from the South China Sea.</title>
        <authorList>
            <person name="Xu S."/>
            <person name="Liu Z."/>
            <person name="Xu Y."/>
        </authorList>
    </citation>
    <scope>NUCLEOTIDE SEQUENCE</scope>
    <source>
        <strain evidence="5">Z330</strain>
    </source>
</reference>
<dbReference type="Proteomes" id="UP001165641">
    <property type="component" value="Unassembled WGS sequence"/>
</dbReference>
<keyword evidence="2" id="KW-0238">DNA-binding</keyword>
<dbReference type="SMART" id="SM00345">
    <property type="entry name" value="HTH_GNTR"/>
    <property type="match status" value="1"/>
</dbReference>
<comment type="caution">
    <text evidence="5">The sequence shown here is derived from an EMBL/GenBank/DDBJ whole genome shotgun (WGS) entry which is preliminary data.</text>
</comment>